<dbReference type="RefSeq" id="WP_380074673.1">
    <property type="nucleotide sequence ID" value="NZ_JBHRTO010000002.1"/>
</dbReference>
<gene>
    <name evidence="2" type="ORF">ACFOGH_18615</name>
</gene>
<accession>A0ABV7J5B8</accession>
<evidence type="ECO:0000256" key="1">
    <source>
        <dbReference type="SAM" id="SignalP"/>
    </source>
</evidence>
<dbReference type="EMBL" id="JBHRTO010000002">
    <property type="protein sequence ID" value="MFC3183018.1"/>
    <property type="molecule type" value="Genomic_DNA"/>
</dbReference>
<dbReference type="Proteomes" id="UP001595547">
    <property type="component" value="Unassembled WGS sequence"/>
</dbReference>
<feature type="signal peptide" evidence="1">
    <location>
        <begin position="1"/>
        <end position="24"/>
    </location>
</feature>
<keyword evidence="1" id="KW-0732">Signal</keyword>
<sequence length="193" mass="19733">MRLHTRLFATLAALLALASCQVGGGMTSPRAAPVLGGALQIGVPPGYCIDGKASRETRDSAVFLMGRCSDAMKATPALITVSIGQGGSAGVMTAGGPALAAFFASKQGRATLSRSGRAGDVKIIAALGSGDAFLLHLQDRNVGEYWRAVIGVKGRLVTLSATGTDEIRLDPAEGRKILEQALDALRAANKTAA</sequence>
<comment type="caution">
    <text evidence="2">The sequence shown here is derived from an EMBL/GenBank/DDBJ whole genome shotgun (WGS) entry which is preliminary data.</text>
</comment>
<evidence type="ECO:0008006" key="4">
    <source>
        <dbReference type="Google" id="ProtNLM"/>
    </source>
</evidence>
<protein>
    <recommendedName>
        <fullName evidence="4">Cation transport ATPase</fullName>
    </recommendedName>
</protein>
<reference evidence="3" key="1">
    <citation type="journal article" date="2019" name="Int. J. Syst. Evol. Microbiol.">
        <title>The Global Catalogue of Microorganisms (GCM) 10K type strain sequencing project: providing services to taxonomists for standard genome sequencing and annotation.</title>
        <authorList>
            <consortium name="The Broad Institute Genomics Platform"/>
            <consortium name="The Broad Institute Genome Sequencing Center for Infectious Disease"/>
            <person name="Wu L."/>
            <person name="Ma J."/>
        </authorList>
    </citation>
    <scope>NUCLEOTIDE SEQUENCE [LARGE SCALE GENOMIC DNA]</scope>
    <source>
        <strain evidence="3">KCTC 52039</strain>
    </source>
</reference>
<feature type="chain" id="PRO_5047145422" description="Cation transport ATPase" evidence="1">
    <location>
        <begin position="25"/>
        <end position="193"/>
    </location>
</feature>
<proteinExistence type="predicted"/>
<dbReference type="PROSITE" id="PS51257">
    <property type="entry name" value="PROKAR_LIPOPROTEIN"/>
    <property type="match status" value="1"/>
</dbReference>
<organism evidence="2 3">
    <name type="scientific">Cypionkella sinensis</name>
    <dbReference type="NCBI Taxonomy" id="1756043"/>
    <lineage>
        <taxon>Bacteria</taxon>
        <taxon>Pseudomonadati</taxon>
        <taxon>Pseudomonadota</taxon>
        <taxon>Alphaproteobacteria</taxon>
        <taxon>Rhodobacterales</taxon>
        <taxon>Paracoccaceae</taxon>
        <taxon>Cypionkella</taxon>
    </lineage>
</organism>
<evidence type="ECO:0000313" key="3">
    <source>
        <dbReference type="Proteomes" id="UP001595547"/>
    </source>
</evidence>
<evidence type="ECO:0000313" key="2">
    <source>
        <dbReference type="EMBL" id="MFC3183018.1"/>
    </source>
</evidence>
<name>A0ABV7J5B8_9RHOB</name>
<keyword evidence="3" id="KW-1185">Reference proteome</keyword>